<gene>
    <name evidence="27" type="ORF">JOB18_046568</name>
</gene>
<dbReference type="PANTHER" id="PTHR46957:SF5">
    <property type="entry name" value="PROTEIN-TYROSINE-PHOSPHATASE"/>
    <property type="match status" value="1"/>
</dbReference>
<evidence type="ECO:0000256" key="22">
    <source>
        <dbReference type="SAM" id="SignalP"/>
    </source>
</evidence>
<feature type="domain" description="Fibronectin type-III" evidence="26">
    <location>
        <begin position="700"/>
        <end position="788"/>
    </location>
</feature>
<evidence type="ECO:0000259" key="26">
    <source>
        <dbReference type="PROSITE" id="PS50853"/>
    </source>
</evidence>
<dbReference type="FunFam" id="3.90.190.10:FF:000009">
    <property type="entry name" value="Receptor-type tyrosine-protein phosphatase beta"/>
    <property type="match status" value="1"/>
</dbReference>
<dbReference type="PROSITE" id="PS50056">
    <property type="entry name" value="TYR_PHOSPHATASE_2"/>
    <property type="match status" value="1"/>
</dbReference>
<feature type="region of interest" description="Disordered" evidence="20">
    <location>
        <begin position="2735"/>
        <end position="2754"/>
    </location>
</feature>
<feature type="domain" description="Tyrosine specific protein phosphatases" evidence="25">
    <location>
        <begin position="2596"/>
        <end position="2669"/>
    </location>
</feature>
<evidence type="ECO:0000256" key="10">
    <source>
        <dbReference type="ARBA" id="ARBA00022912"/>
    </source>
</evidence>
<organism evidence="27 28">
    <name type="scientific">Solea senegalensis</name>
    <name type="common">Senegalese sole</name>
    <dbReference type="NCBI Taxonomy" id="28829"/>
    <lineage>
        <taxon>Eukaryota</taxon>
        <taxon>Metazoa</taxon>
        <taxon>Chordata</taxon>
        <taxon>Craniata</taxon>
        <taxon>Vertebrata</taxon>
        <taxon>Euteleostomi</taxon>
        <taxon>Actinopterygii</taxon>
        <taxon>Neopterygii</taxon>
        <taxon>Teleostei</taxon>
        <taxon>Neoteleostei</taxon>
        <taxon>Acanthomorphata</taxon>
        <taxon>Carangaria</taxon>
        <taxon>Pleuronectiformes</taxon>
        <taxon>Pleuronectoidei</taxon>
        <taxon>Soleidae</taxon>
        <taxon>Solea</taxon>
    </lineage>
</organism>
<comment type="subcellular location">
    <subcellularLocation>
        <location evidence="1">Endoplasmic reticulum membrane</location>
        <topology evidence="1">Single-pass membrane protein</topology>
    </subcellularLocation>
    <subcellularLocation>
        <location evidence="2">Membrane</location>
        <topology evidence="2">Single-pass type I membrane protein</topology>
    </subcellularLocation>
</comment>
<evidence type="ECO:0000256" key="1">
    <source>
        <dbReference type="ARBA" id="ARBA00004389"/>
    </source>
</evidence>
<evidence type="ECO:0000256" key="3">
    <source>
        <dbReference type="ARBA" id="ARBA00008842"/>
    </source>
</evidence>
<dbReference type="SMART" id="SM00404">
    <property type="entry name" value="PTPc_motif"/>
    <property type="match status" value="1"/>
</dbReference>
<feature type="signal peptide" evidence="22">
    <location>
        <begin position="1"/>
        <end position="26"/>
    </location>
</feature>
<feature type="domain" description="Fibronectin type-III" evidence="26">
    <location>
        <begin position="185"/>
        <end position="270"/>
    </location>
</feature>
<feature type="domain" description="Fibronectin type-III" evidence="26">
    <location>
        <begin position="351"/>
        <end position="440"/>
    </location>
</feature>
<dbReference type="PROSITE" id="PS01013">
    <property type="entry name" value="OSBP"/>
    <property type="match status" value="1"/>
</dbReference>
<evidence type="ECO:0000256" key="19">
    <source>
        <dbReference type="RuleBase" id="RU003845"/>
    </source>
</evidence>
<keyword evidence="8" id="KW-0378">Hydrolase</keyword>
<name>A0AAV6PHJ7_SOLSE</name>
<dbReference type="InterPro" id="IPR001849">
    <property type="entry name" value="PH_domain"/>
</dbReference>
<dbReference type="InterPro" id="IPR018494">
    <property type="entry name" value="Oxysterol-bd_CS"/>
</dbReference>
<evidence type="ECO:0000256" key="16">
    <source>
        <dbReference type="ARBA" id="ARBA00025789"/>
    </source>
</evidence>
<dbReference type="Pfam" id="PF00169">
    <property type="entry name" value="PH"/>
    <property type="match status" value="1"/>
</dbReference>
<keyword evidence="27" id="KW-0675">Receptor</keyword>
<dbReference type="Pfam" id="PF00041">
    <property type="entry name" value="fn3"/>
    <property type="match status" value="15"/>
</dbReference>
<keyword evidence="13" id="KW-0446">Lipid-binding</keyword>
<dbReference type="Pfam" id="PF18861">
    <property type="entry name" value="PTP_tm"/>
    <property type="match status" value="1"/>
</dbReference>
<keyword evidence="15" id="KW-0325">Glycoprotein</keyword>
<reference evidence="27 28" key="1">
    <citation type="journal article" date="2021" name="Sci. Rep.">
        <title>Chromosome anchoring in Senegalese sole (Solea senegalensis) reveals sex-associated markers and genome rearrangements in flatfish.</title>
        <authorList>
            <person name="Guerrero-Cozar I."/>
            <person name="Gomez-Garrido J."/>
            <person name="Berbel C."/>
            <person name="Martinez-Blanch J.F."/>
            <person name="Alioto T."/>
            <person name="Claros M.G."/>
            <person name="Gagnaire P.A."/>
            <person name="Manchado M."/>
        </authorList>
    </citation>
    <scope>NUCLEOTIDE SEQUENCE [LARGE SCALE GENOMIC DNA]</scope>
    <source>
        <strain evidence="27">Sse05_10M</strain>
    </source>
</reference>
<evidence type="ECO:0000256" key="5">
    <source>
        <dbReference type="ARBA" id="ARBA00022553"/>
    </source>
</evidence>
<keyword evidence="7 22" id="KW-0732">Signal</keyword>
<feature type="domain" description="Tyrosine-protein phosphatase" evidence="24">
    <location>
        <begin position="2421"/>
        <end position="2678"/>
    </location>
</feature>
<evidence type="ECO:0000256" key="17">
    <source>
        <dbReference type="ARBA" id="ARBA00051722"/>
    </source>
</evidence>
<dbReference type="GO" id="GO:0006869">
    <property type="term" value="P:lipid transport"/>
    <property type="evidence" value="ECO:0007669"/>
    <property type="project" value="UniProtKB-KW"/>
</dbReference>
<evidence type="ECO:0000259" key="24">
    <source>
        <dbReference type="PROSITE" id="PS50055"/>
    </source>
</evidence>
<dbReference type="SMART" id="SM00194">
    <property type="entry name" value="PTPc"/>
    <property type="match status" value="1"/>
</dbReference>
<evidence type="ECO:0000256" key="15">
    <source>
        <dbReference type="ARBA" id="ARBA00023180"/>
    </source>
</evidence>
<dbReference type="SMART" id="SM00060">
    <property type="entry name" value="FN3"/>
    <property type="match status" value="24"/>
</dbReference>
<dbReference type="CDD" id="cd13286">
    <property type="entry name" value="PH_OPR5_ORP8"/>
    <property type="match status" value="1"/>
</dbReference>
<dbReference type="PANTHER" id="PTHR46957">
    <property type="entry name" value="CYTOKINE RECEPTOR"/>
    <property type="match status" value="1"/>
</dbReference>
<feature type="domain" description="Fibronectin type-III" evidence="26">
    <location>
        <begin position="1574"/>
        <end position="1667"/>
    </location>
</feature>
<feature type="transmembrane region" description="Helical" evidence="21">
    <location>
        <begin position="2351"/>
        <end position="2377"/>
    </location>
</feature>
<evidence type="ECO:0000256" key="4">
    <source>
        <dbReference type="ARBA" id="ARBA00022448"/>
    </source>
</evidence>
<evidence type="ECO:0000313" key="27">
    <source>
        <dbReference type="EMBL" id="KAG7459241.1"/>
    </source>
</evidence>
<dbReference type="InterPro" id="IPR041201">
    <property type="entry name" value="PTPRJ_TM"/>
</dbReference>
<evidence type="ECO:0000256" key="12">
    <source>
        <dbReference type="ARBA" id="ARBA00023055"/>
    </source>
</evidence>
<dbReference type="GO" id="GO:0004725">
    <property type="term" value="F:protein tyrosine phosphatase activity"/>
    <property type="evidence" value="ECO:0007669"/>
    <property type="project" value="UniProtKB-EC"/>
</dbReference>
<evidence type="ECO:0000256" key="13">
    <source>
        <dbReference type="ARBA" id="ARBA00023121"/>
    </source>
</evidence>
<evidence type="ECO:0000256" key="2">
    <source>
        <dbReference type="ARBA" id="ARBA00004479"/>
    </source>
</evidence>
<feature type="domain" description="Fibronectin type-III" evidence="26">
    <location>
        <begin position="95"/>
        <end position="184"/>
    </location>
</feature>
<dbReference type="InterPro" id="IPR000387">
    <property type="entry name" value="Tyr_Pase_dom"/>
</dbReference>
<keyword evidence="14 21" id="KW-0472">Membrane</keyword>
<comment type="caution">
    <text evidence="27">The sequence shown here is derived from an EMBL/GenBank/DDBJ whole genome shotgun (WGS) entry which is preliminary data.</text>
</comment>
<feature type="domain" description="Fibronectin type-III" evidence="26">
    <location>
        <begin position="1839"/>
        <end position="1932"/>
    </location>
</feature>
<evidence type="ECO:0000313" key="28">
    <source>
        <dbReference type="Proteomes" id="UP000693946"/>
    </source>
</evidence>
<dbReference type="PROSITE" id="PS50003">
    <property type="entry name" value="PH_DOMAIN"/>
    <property type="match status" value="1"/>
</dbReference>
<evidence type="ECO:0000256" key="18">
    <source>
        <dbReference type="RuleBase" id="RU003844"/>
    </source>
</evidence>
<dbReference type="InterPro" id="IPR003961">
    <property type="entry name" value="FN3_dom"/>
</dbReference>
<evidence type="ECO:0000256" key="9">
    <source>
        <dbReference type="ARBA" id="ARBA00022824"/>
    </source>
</evidence>
<keyword evidence="12 19" id="KW-0445">Lipid transport</keyword>
<comment type="similarity">
    <text evidence="3 18">Belongs to the OSBP family.</text>
</comment>
<dbReference type="Proteomes" id="UP000693946">
    <property type="component" value="Unassembled WGS sequence"/>
</dbReference>
<dbReference type="InterPro" id="IPR003595">
    <property type="entry name" value="Tyr_Pase_cat"/>
</dbReference>
<dbReference type="InterPro" id="IPR050713">
    <property type="entry name" value="RTP_Phos/Ushers"/>
</dbReference>
<dbReference type="PROSITE" id="PS50055">
    <property type="entry name" value="TYR_PHOSPHATASE_PTP"/>
    <property type="match status" value="1"/>
</dbReference>
<keyword evidence="6 21" id="KW-0812">Transmembrane</keyword>
<comment type="catalytic activity">
    <reaction evidence="17">
        <text>O-phospho-L-tyrosyl-[protein] + H2O = L-tyrosyl-[protein] + phosphate</text>
        <dbReference type="Rhea" id="RHEA:10684"/>
        <dbReference type="Rhea" id="RHEA-COMP:10136"/>
        <dbReference type="Rhea" id="RHEA-COMP:20101"/>
        <dbReference type="ChEBI" id="CHEBI:15377"/>
        <dbReference type="ChEBI" id="CHEBI:43474"/>
        <dbReference type="ChEBI" id="CHEBI:46858"/>
        <dbReference type="ChEBI" id="CHEBI:61978"/>
        <dbReference type="EC" id="3.1.3.48"/>
    </reaction>
</comment>
<dbReference type="GO" id="GO:0008289">
    <property type="term" value="F:lipid binding"/>
    <property type="evidence" value="ECO:0007669"/>
    <property type="project" value="UniProtKB-KW"/>
</dbReference>
<feature type="domain" description="Fibronectin type-III" evidence="26">
    <location>
        <begin position="520"/>
        <end position="609"/>
    </location>
</feature>
<dbReference type="FunFam" id="2.40.160.120:FF:000020">
    <property type="entry name" value="Oxysterol-binding protein"/>
    <property type="match status" value="1"/>
</dbReference>
<feature type="domain" description="Fibronectin type-III" evidence="26">
    <location>
        <begin position="873"/>
        <end position="960"/>
    </location>
</feature>
<comment type="similarity">
    <text evidence="16">Belongs to the protein-tyrosine phosphatase family. Receptor class 3 subfamily.</text>
</comment>
<feature type="domain" description="Fibronectin type-III" evidence="26">
    <location>
        <begin position="1309"/>
        <end position="1402"/>
    </location>
</feature>
<evidence type="ECO:0000256" key="14">
    <source>
        <dbReference type="ARBA" id="ARBA00023136"/>
    </source>
</evidence>
<dbReference type="PROSITE" id="PS50853">
    <property type="entry name" value="FN3"/>
    <property type="match status" value="11"/>
</dbReference>
<evidence type="ECO:0000256" key="11">
    <source>
        <dbReference type="ARBA" id="ARBA00022989"/>
    </source>
</evidence>
<dbReference type="PROSITE" id="PS00383">
    <property type="entry name" value="TYR_PHOSPHATASE_1"/>
    <property type="match status" value="1"/>
</dbReference>
<evidence type="ECO:0000256" key="6">
    <source>
        <dbReference type="ARBA" id="ARBA00022692"/>
    </source>
</evidence>
<keyword evidence="10" id="KW-0904">Protein phosphatase</keyword>
<dbReference type="InterPro" id="IPR000242">
    <property type="entry name" value="PTP_cat"/>
</dbReference>
<sequence length="3578" mass="397353">MKPQLLCAGVSLWSLLVFSVLKSSNAVCAERECYSNETESLTATTTEIIFVSRPNCTLSIGDNITGNGLLTGLNPGTVHQILLSCLQCCKEITMKPGQIDLLNVTSTTSSISLNWAPPPGQVFMYRLEWHSGGTPVARNTNDTFAVLSDLNSGIEYTITVTALAADTETQGDPRTVTQFTKPERVHSVNVTDITTSSMLVMWTEPQGSRSFYRLLWTDGTRSHSVDVNETMNNVTGLTAGVKHRFTVTAVAGDNQTESEMTQVSHYTRPAMIRDLRVTNVTVSSLSLNWSEPVGNWSFYSVHWTDGHMTVSDTHVTINNLTAGVEYTISVTVVAGDNQTESEMTHVFQYTKPGQIDQPNVTSTTSSISLNWAPPPGQVFTYRLEWHSGGTPMTRNTNDTFAVLSDLNSGTEYTITVTALAADTETQGDPRTVSQFTRPAMIRNPRVTNVTVSSLSLNWSEPVGNWSFYSVHWTDGHKNVSDTHVTINNLTAGVEYTISVTAVAGDGHTGGQSVSFSQYTKPERVHSVNVTDITTSSMLVMWTEPQGSRSFYRLLWTDGTRSHSVDVNETMNNVTGLTAGVEHGFTVTAVAGDNQTESEMTHVFHYTNPNPVSSVEALPESTTSVKVKWSYPLGAQHYYRYQINTYSTTGTLLNSTNVQDNSTDVLHLQPGVKYNISVKTIAAPGSESTEKWTYSYTMPGAVTDLTVSDVNTTAIQLTWIRPSDYKTSYSYLLVAFQSATEIQRNQTERETFTFIHLTPGELYTFHVFTDVEGVKSTGLNVSRYTIPNPPGPIAVESQTVRSINFTWPIPDDMNHGLYNFSVSTIQGSSLIKNSWFLLDNLESGSAYNITVVTVGAWNDKSTAMMAQNYTRPFSVTNLRQTDITTDAVTLLWEQSHSKPHYSYVVQSSNGSSHSEVVVSVNTSTITGLLSGSNYSFTVTTQTADGTQAAPVTVSFFTRPYGVEQLRVERLNTTTIHVIWRQPEQYKSEYQYRVQTTGCGSQNKTVREEAAQISELTPGTNCTLCVFVIAVNGIEGDANCVSQHTHPESVQTSISSQGSNSSVLVSWSRPAGKVDYFQVYLNSTLPNLMEQLLNSTSTSFVFEGLSAGTLYTARVITHSGPLNVSSGFITNATFPNPPGSIEVLTKTTGTIEIRWEEAPLMTGASFSYKLTHTPSQGSGSVTTTNTTHTFNSLMSGTSYNISIVTVGVMDFESEEVHIYMVTTRPYSVEQLRVERLNTTTIHVIWRQPEQYKSEYQYRVQTTGCGSQNKTVREEAAQISELTPGTNCTLCVFVIAVNGIEGDANCISQHTYPESVQTSISSQGSNSSVLVSWSRPAGKVDFFQVYLNSTLPNLMEQLLNSTSTSFVFEGLSAGTLYTARVITHSGPLNVSSGFITNATFPNPPGSIEVLTKTTGTIEIRWEDAPLMTGASFSYKLTHTPSQGSGSVTTTNTTHTLNSLMSGTSYNISIVTVGVMDFESEEVHIYMVTTRPYSVEQLRVERLNTTTIHVIWRQPEQYKSEYQYRVQTTGCGSQNKTVREEAAQISELTPGTNCTLCVFVIAVNGIEGDANCVSQHTHPESVQTSISSQGSNSSVLVSWSRPAGKVDFFQVYLNSTLPNLMEQLLNSTSTSFVFEGLSAGTLYTARVITHSGPLNVSSGFITNATFPNPPGSIEVLTKTTGTIEIRWEDAPLMTGASFSYKLTHTPSQGSGSVTTTNTTHTLNSLMSGTSYNISIVTVGVMDFESEEVHIYMVTTRPYSVEQLRVERINTTTIHVIWRQPEQYKSEYQYRVQTTGCGSQNKTVREEAAQISELTPGTNCTLCVFVIAVNGIEGDANCVSQHTHPESVQTSISSQGSNSSVLVSWSRPAGKVDYFQVYLNSTLPNLMEQLLNSTSASFVFEGLSAGTLYTARVITHSGPFNASSGFITNATFPNPPGLIEVLTKTASTIEIRWEEAPLMTGVSFFYKLTHTPSQGSGSVTTTNTTHTFHSLISGVCYNISIITVGVMDFQSKEAHLYMVNTSRLDVGSVVARMAQEDKITVKWEKPGDYQGGYHYILTWHNQAGLRNIRNITMQTEYTIDDLDPGSRYYYSVTPDIVMGSHGVTTRNSSCTNAAQVKNLTCESPNKPKAEIILSWTQPRGRNSGFQVTVNNSKTTISSLNTTVSNLRHHTKYKLTVVTLSCGQPSTPVSHDCWTGITDPPIPPDYETLLDVVKTEHNRFSIEINRELLDNNNGPVTHVGVLMTKKPADNTSDLRTYLGNTYDQWKAEKTPVYLATVTEINPQLRSIEDQLSIEVGDGIEWEGYTNGPLDSSGRYLYAIVLFTSLNLQNHLVNYQESLVSITNFYPAVILPSNPATVISIVVGATMGVFSVLFIILVGFIIYWKRMYKKETTEIEFQSMRSKASISVRIEDYEAYFRKQKADSNCGFAEEFEDLKLVGTGQSRTSALTLENKAKNRYNNVLPYDCSRVKLSIIHGSPFDDYINANYMPGFNSRKEFIASQGPLPATVGDFWRMIWEKNVQTLVMLTRCNEQGRVKCEQYWGPGTKHFENITVTTTSEIPLEDWTIREFEVKNVKTMETRSVRQFHFTAWPDHGVPETTELLIGFRHLVREHMDQYSKHSPTVVHCSAGVGRTGTFIAIDTLIFQIERENAVDIFGTVHELRMHRTLMVQTEDQYVFLNQCAMDIIKSRTGTNVDLIYQNAAAFSIYENIDPKKGKQLRERRHGRHRVRQAALIKASGCGVSCSSGERGKPGDNDIYSLSPGSETDRNGLSMLSNELSPAQSPGSKSESRMFNGVEKDCPSPTERLARKESLKVQKQNYRQEKKRAAKELFSALKDPSVVIMSNWLKIRGSLKSWTKLWCALKPGVLLIYKTTKTDHWVGTILLSACKLIERPSKKDGFCFKLYHPLDKSIWAVKGPKGETVGSITQPLPSNYLIFRAASESDGRCWMDALELALSCSSLSKLTAKAGREGDISMSLESSHILHLLQSTALTDAELLQMNDSLLLGNHHMENDGFSDKSEREAHDDWDTTPIENGGRLTEESDMEQSDELSSGPQATAYVEQSTEEMGEAGEASQVETVSEENKGLIWGLLKQLRPGMDLSKVVLPTFILEPRSFLDKLSDYYYHADLLSQASLEESAYGRIKQVLRWYLSGFYKKPKGLKKPYNPILGETFRCCWLHPQTDGCTFYIAEQVSHHPPISAFYISNRKDGFAISGSILAKSKFYGNSLSAILDGKARLLFLNREEEYVITMPYAHCKGILYGTMTLELGGKVTIECEKTKCSAQLEFKLKPFLGGPSSVNQISGKILEGEEMMATIDGHWDSEVFIQEKRTGQQETLWNPSADIRSLRLKRQVVQMDQQGEFESERLWQHVTSAIMDRDQLRATQEKFVLEEAQRKEAKERGDTPWAPRLFHQDPVTSEWTYKHRDTQPWDPEFCLIQFEKDGVIQTHEKSQRQHHRLSYSHRWTSQQKAVVNGKHRKASSQPSSCSQNTESSSTTPEPTHESSDNEGFSSQCARCSKEKKDITQIEASITSIQKTQQDIQRNLVALSRQLSYQRATEDNVSLTGRHCLILCVLLLSQLFLNYVFT</sequence>
<dbReference type="FunFam" id="1.10.287.2720:FF:000002">
    <property type="entry name" value="Oxysterol-binding protein"/>
    <property type="match status" value="1"/>
</dbReference>
<feature type="region of interest" description="Disordered" evidence="20">
    <location>
        <begin position="2761"/>
        <end position="2795"/>
    </location>
</feature>
<evidence type="ECO:0000256" key="8">
    <source>
        <dbReference type="ARBA" id="ARBA00022801"/>
    </source>
</evidence>
<feature type="domain" description="PH" evidence="23">
    <location>
        <begin position="2832"/>
        <end position="2949"/>
    </location>
</feature>
<feature type="chain" id="PRO_5043708888" description="Oxysterol-binding protein" evidence="22">
    <location>
        <begin position="27"/>
        <end position="3578"/>
    </location>
</feature>
<evidence type="ECO:0000256" key="21">
    <source>
        <dbReference type="SAM" id="Phobius"/>
    </source>
</evidence>
<evidence type="ECO:0000259" key="23">
    <source>
        <dbReference type="PROSITE" id="PS50003"/>
    </source>
</evidence>
<dbReference type="GO" id="GO:0032502">
    <property type="term" value="P:developmental process"/>
    <property type="evidence" value="ECO:0007669"/>
    <property type="project" value="UniProtKB-ARBA"/>
</dbReference>
<keyword evidence="11 21" id="KW-1133">Transmembrane helix</keyword>
<evidence type="ECO:0000259" key="25">
    <source>
        <dbReference type="PROSITE" id="PS50056"/>
    </source>
</evidence>
<dbReference type="Pfam" id="PF00102">
    <property type="entry name" value="Y_phosphatase"/>
    <property type="match status" value="1"/>
</dbReference>
<proteinExistence type="inferred from homology"/>
<dbReference type="CDD" id="cd00063">
    <property type="entry name" value="FN3"/>
    <property type="match status" value="16"/>
</dbReference>
<keyword evidence="4 19" id="KW-0813">Transport</keyword>
<evidence type="ECO:0000256" key="7">
    <source>
        <dbReference type="ARBA" id="ARBA00022729"/>
    </source>
</evidence>
<dbReference type="InterPro" id="IPR016130">
    <property type="entry name" value="Tyr_Pase_AS"/>
</dbReference>
<dbReference type="SMART" id="SM00233">
    <property type="entry name" value="PH"/>
    <property type="match status" value="1"/>
</dbReference>
<keyword evidence="9" id="KW-0256">Endoplasmic reticulum</keyword>
<dbReference type="InterPro" id="IPR000648">
    <property type="entry name" value="Oxysterol-bd"/>
</dbReference>
<dbReference type="Pfam" id="PF01237">
    <property type="entry name" value="Oxysterol_BP"/>
    <property type="match status" value="1"/>
</dbReference>
<dbReference type="GO" id="GO:0005789">
    <property type="term" value="C:endoplasmic reticulum membrane"/>
    <property type="evidence" value="ECO:0007669"/>
    <property type="project" value="UniProtKB-SubCell"/>
</dbReference>
<keyword evidence="28" id="KW-1185">Reference proteome</keyword>
<feature type="region of interest" description="Disordered" evidence="20">
    <location>
        <begin position="3439"/>
        <end position="3503"/>
    </location>
</feature>
<dbReference type="EMBL" id="JAGKHQ010001218">
    <property type="protein sequence ID" value="KAG7459241.1"/>
    <property type="molecule type" value="Genomic_DNA"/>
</dbReference>
<accession>A0AAV6PHJ7</accession>
<dbReference type="FunFam" id="2.30.29.30:FF:000030">
    <property type="entry name" value="Oxysterol-binding protein"/>
    <property type="match status" value="1"/>
</dbReference>
<feature type="compositionally biased region" description="Low complexity" evidence="20">
    <location>
        <begin position="3472"/>
        <end position="3490"/>
    </location>
</feature>
<feature type="domain" description="Fibronectin type-III" evidence="26">
    <location>
        <begin position="1044"/>
        <end position="1137"/>
    </location>
</feature>
<feature type="compositionally biased region" description="Basic and acidic residues" evidence="20">
    <location>
        <begin position="3007"/>
        <end position="3020"/>
    </location>
</feature>
<evidence type="ECO:0000256" key="20">
    <source>
        <dbReference type="SAM" id="MobiDB-lite"/>
    </source>
</evidence>
<feature type="domain" description="Fibronectin type-III" evidence="26">
    <location>
        <begin position="610"/>
        <end position="699"/>
    </location>
</feature>
<feature type="compositionally biased region" description="Polar residues" evidence="20">
    <location>
        <begin position="2764"/>
        <end position="2779"/>
    </location>
</feature>
<keyword evidence="5" id="KW-0597">Phosphoprotein</keyword>
<feature type="region of interest" description="Disordered" evidence="20">
    <location>
        <begin position="3007"/>
        <end position="3071"/>
    </location>
</feature>
<protein>
    <recommendedName>
        <fullName evidence="19">Oxysterol-binding protein</fullName>
    </recommendedName>
</protein>